<dbReference type="Proteomes" id="UP001302126">
    <property type="component" value="Unassembled WGS sequence"/>
</dbReference>
<gene>
    <name evidence="2" type="ORF">QBC35DRAFT_496563</name>
</gene>
<feature type="compositionally biased region" description="Low complexity" evidence="1">
    <location>
        <begin position="58"/>
        <end position="70"/>
    </location>
</feature>
<dbReference type="EMBL" id="MU864389">
    <property type="protein sequence ID" value="KAK4188370.1"/>
    <property type="molecule type" value="Genomic_DNA"/>
</dbReference>
<feature type="compositionally biased region" description="Polar residues" evidence="1">
    <location>
        <begin position="20"/>
        <end position="38"/>
    </location>
</feature>
<proteinExistence type="predicted"/>
<comment type="caution">
    <text evidence="2">The sequence shown here is derived from an EMBL/GenBank/DDBJ whole genome shotgun (WGS) entry which is preliminary data.</text>
</comment>
<evidence type="ECO:0000313" key="2">
    <source>
        <dbReference type="EMBL" id="KAK4188370.1"/>
    </source>
</evidence>
<feature type="region of interest" description="Disordered" evidence="1">
    <location>
        <begin position="1"/>
        <end position="92"/>
    </location>
</feature>
<reference evidence="2" key="1">
    <citation type="journal article" date="2023" name="Mol. Phylogenet. Evol.">
        <title>Genome-scale phylogeny and comparative genomics of the fungal order Sordariales.</title>
        <authorList>
            <person name="Hensen N."/>
            <person name="Bonometti L."/>
            <person name="Westerberg I."/>
            <person name="Brannstrom I.O."/>
            <person name="Guillou S."/>
            <person name="Cros-Aarteil S."/>
            <person name="Calhoun S."/>
            <person name="Haridas S."/>
            <person name="Kuo A."/>
            <person name="Mondo S."/>
            <person name="Pangilinan J."/>
            <person name="Riley R."/>
            <person name="LaButti K."/>
            <person name="Andreopoulos B."/>
            <person name="Lipzen A."/>
            <person name="Chen C."/>
            <person name="Yan M."/>
            <person name="Daum C."/>
            <person name="Ng V."/>
            <person name="Clum A."/>
            <person name="Steindorff A."/>
            <person name="Ohm R.A."/>
            <person name="Martin F."/>
            <person name="Silar P."/>
            <person name="Natvig D.O."/>
            <person name="Lalanne C."/>
            <person name="Gautier V."/>
            <person name="Ament-Velasquez S.L."/>
            <person name="Kruys A."/>
            <person name="Hutchinson M.I."/>
            <person name="Powell A.J."/>
            <person name="Barry K."/>
            <person name="Miller A.N."/>
            <person name="Grigoriev I.V."/>
            <person name="Debuchy R."/>
            <person name="Gladieux P."/>
            <person name="Hiltunen Thoren M."/>
            <person name="Johannesson H."/>
        </authorList>
    </citation>
    <scope>NUCLEOTIDE SEQUENCE</scope>
    <source>
        <strain evidence="2">PSN309</strain>
    </source>
</reference>
<sequence>MNADEDEAGYEVVEHPCQPTPTASSQQCRTSTPVSSSKFLPPMNDSVPGSGGQKRKASSPSASSRESSGPKSKKKSYWGVECQKRPLFPQTL</sequence>
<evidence type="ECO:0000313" key="3">
    <source>
        <dbReference type="Proteomes" id="UP001302126"/>
    </source>
</evidence>
<keyword evidence="3" id="KW-1185">Reference proteome</keyword>
<evidence type="ECO:0000256" key="1">
    <source>
        <dbReference type="SAM" id="MobiDB-lite"/>
    </source>
</evidence>
<reference evidence="2" key="2">
    <citation type="submission" date="2023-05" db="EMBL/GenBank/DDBJ databases">
        <authorList>
            <consortium name="Lawrence Berkeley National Laboratory"/>
            <person name="Steindorff A."/>
            <person name="Hensen N."/>
            <person name="Bonometti L."/>
            <person name="Westerberg I."/>
            <person name="Brannstrom I.O."/>
            <person name="Guillou S."/>
            <person name="Cros-Aarteil S."/>
            <person name="Calhoun S."/>
            <person name="Haridas S."/>
            <person name="Kuo A."/>
            <person name="Mondo S."/>
            <person name="Pangilinan J."/>
            <person name="Riley R."/>
            <person name="Labutti K."/>
            <person name="Andreopoulos B."/>
            <person name="Lipzen A."/>
            <person name="Chen C."/>
            <person name="Yanf M."/>
            <person name="Daum C."/>
            <person name="Ng V."/>
            <person name="Clum A."/>
            <person name="Ohm R."/>
            <person name="Martin F."/>
            <person name="Silar P."/>
            <person name="Natvig D."/>
            <person name="Lalanne C."/>
            <person name="Gautier V."/>
            <person name="Ament-Velasquez S.L."/>
            <person name="Kruys A."/>
            <person name="Hutchinson M.I."/>
            <person name="Powell A.J."/>
            <person name="Barry K."/>
            <person name="Miller A.N."/>
            <person name="Grigoriev I.V."/>
            <person name="Debuchy R."/>
            <person name="Gladieux P."/>
            <person name="Thoren M.H."/>
            <person name="Johannesson H."/>
        </authorList>
    </citation>
    <scope>NUCLEOTIDE SEQUENCE</scope>
    <source>
        <strain evidence="2">PSN309</strain>
    </source>
</reference>
<protein>
    <submittedName>
        <fullName evidence="2">Uncharacterized protein</fullName>
    </submittedName>
</protein>
<name>A0AAN6WUD5_9PEZI</name>
<organism evidence="2 3">
    <name type="scientific">Podospora australis</name>
    <dbReference type="NCBI Taxonomy" id="1536484"/>
    <lineage>
        <taxon>Eukaryota</taxon>
        <taxon>Fungi</taxon>
        <taxon>Dikarya</taxon>
        <taxon>Ascomycota</taxon>
        <taxon>Pezizomycotina</taxon>
        <taxon>Sordariomycetes</taxon>
        <taxon>Sordariomycetidae</taxon>
        <taxon>Sordariales</taxon>
        <taxon>Podosporaceae</taxon>
        <taxon>Podospora</taxon>
    </lineage>
</organism>
<dbReference type="AlphaFoldDB" id="A0AAN6WUD5"/>
<accession>A0AAN6WUD5</accession>